<organism evidence="2 3">
    <name type="scientific">Candidatus Nitrosoglobus terrae</name>
    <dbReference type="NCBI Taxonomy" id="1630141"/>
    <lineage>
        <taxon>Bacteria</taxon>
        <taxon>Pseudomonadati</taxon>
        <taxon>Pseudomonadota</taxon>
        <taxon>Gammaproteobacteria</taxon>
        <taxon>Chromatiales</taxon>
        <taxon>Chromatiaceae</taxon>
        <taxon>Candidatus Nitrosoglobus</taxon>
    </lineage>
</organism>
<dbReference type="Gene3D" id="3.30.830.10">
    <property type="entry name" value="Metalloenzyme, LuxS/M16 peptidase-like"/>
    <property type="match status" value="4"/>
</dbReference>
<name>A0A1Q2SMZ4_9GAMM</name>
<dbReference type="OrthoDB" id="9762027at2"/>
<dbReference type="SUPFAM" id="SSF63411">
    <property type="entry name" value="LuxS/MPP-like metallohydrolase"/>
    <property type="match status" value="4"/>
</dbReference>
<dbReference type="Pfam" id="PF05193">
    <property type="entry name" value="Peptidase_M16_C"/>
    <property type="match status" value="1"/>
</dbReference>
<reference evidence="2 3" key="1">
    <citation type="journal article" date="2017" name="ISME J.">
        <title>An acid-tolerant ammonia-oxidizing ?-proteobacterium from soil.</title>
        <authorList>
            <person name="Hayatsu M."/>
            <person name="Tago K."/>
            <person name="Uchiyama I."/>
            <person name="Toyoda A."/>
            <person name="Wang Y."/>
            <person name="Shimomura Y."/>
            <person name="Okubo T."/>
            <person name="Kurisu F."/>
            <person name="Hirono Y."/>
            <person name="Nonaka K."/>
            <person name="Akiyama H."/>
            <person name="Itoh T."/>
            <person name="Takami H."/>
        </authorList>
    </citation>
    <scope>NUCLEOTIDE SEQUENCE [LARGE SCALE GENOMIC DNA]</scope>
    <source>
        <strain evidence="2 3">TAO100</strain>
    </source>
</reference>
<dbReference type="EMBL" id="AP014836">
    <property type="protein sequence ID" value="BAW80504.1"/>
    <property type="molecule type" value="Genomic_DNA"/>
</dbReference>
<protein>
    <submittedName>
        <fullName evidence="2">Peptidase M16C associated domain-containing protein</fullName>
    </submittedName>
</protein>
<dbReference type="KEGG" id="ntt:TAO_1134"/>
<keyword evidence="3" id="KW-1185">Reference proteome</keyword>
<gene>
    <name evidence="2" type="ORF">TAO_1134</name>
</gene>
<dbReference type="Pfam" id="PF08367">
    <property type="entry name" value="M16C_assoc"/>
    <property type="match status" value="1"/>
</dbReference>
<dbReference type="InterPro" id="IPR011765">
    <property type="entry name" value="Pept_M16_N"/>
</dbReference>
<dbReference type="FunFam" id="3.30.830.10:FF:000011">
    <property type="entry name" value="Presequence protease, mitochondrial"/>
    <property type="match status" value="1"/>
</dbReference>
<dbReference type="InterPro" id="IPR007863">
    <property type="entry name" value="Peptidase_M16_C"/>
</dbReference>
<dbReference type="AlphaFoldDB" id="A0A1Q2SMZ4"/>
<evidence type="ECO:0000259" key="1">
    <source>
        <dbReference type="SMART" id="SM01264"/>
    </source>
</evidence>
<dbReference type="InterPro" id="IPR013578">
    <property type="entry name" value="Peptidase_M16C_assoc"/>
</dbReference>
<dbReference type="RefSeq" id="WP_096527048.1">
    <property type="nucleotide sequence ID" value="NZ_AP014836.1"/>
</dbReference>
<accession>A0A1Q2SMZ4</accession>
<dbReference type="InterPro" id="IPR055130">
    <property type="entry name" value="PreP_C"/>
</dbReference>
<dbReference type="GO" id="GO:0006508">
    <property type="term" value="P:proteolysis"/>
    <property type="evidence" value="ECO:0007669"/>
    <property type="project" value="InterPro"/>
</dbReference>
<evidence type="ECO:0000313" key="2">
    <source>
        <dbReference type="EMBL" id="BAW80504.1"/>
    </source>
</evidence>
<proteinExistence type="predicted"/>
<feature type="domain" description="Peptidase M16C associated" evidence="1">
    <location>
        <begin position="474"/>
        <end position="721"/>
    </location>
</feature>
<dbReference type="PANTHER" id="PTHR43016:SF13">
    <property type="entry name" value="PRESEQUENCE PROTEASE, MITOCHONDRIAL"/>
    <property type="match status" value="1"/>
</dbReference>
<dbReference type="PANTHER" id="PTHR43016">
    <property type="entry name" value="PRESEQUENCE PROTEASE"/>
    <property type="match status" value="1"/>
</dbReference>
<dbReference type="Pfam" id="PF22516">
    <property type="entry name" value="PreP_C"/>
    <property type="match status" value="1"/>
</dbReference>
<dbReference type="SMART" id="SM01264">
    <property type="entry name" value="M16C_associated"/>
    <property type="match status" value="1"/>
</dbReference>
<dbReference type="Pfam" id="PF00675">
    <property type="entry name" value="Peptidase_M16"/>
    <property type="match status" value="1"/>
</dbReference>
<sequence>MHNTSDHLPKAKGLTHPTFDWLRSQRIDSLNLTVEEYCHRKTGAKHFHLAADNPENGFLVAFRTVPMDSTGVAHILEHTVLCGSQRYPVRDPFFMMLRRSLNTFMNAFTSSDWTAYPFASKNKKDFNNLLKVYLDAVFFARLDPLDFAQEGHRVEFETPNDPQTDLVFKGVVFNEMKGAMSSPISTLWQSLSSYLFPTTTYHYNSGGDPKHIPDLSYEQLKSFYSTHYHPSNAVFMTFGDIPAQEHHEQFESYALSSFEKRNINLRVADEKRYPTPLQVEESYALEAEDSAHKTHIILGWLLGQSTDLDQQLKAHLLSGVLLDNSGSPLRYALETCGLGAAPSPLCGLEDNNREMSFICGLEGSQPEQAEALEQRILEVLQEVAKKGVPQEQIEAVLHQLELHQREISGGNMPYGLQLMLQGLSSAIHHGDPVALLNLDPTLDKLRQEIKDPNFIQQLVKENLLNNSHRVRLVLQPDPTLSAHRIQEEKSCLSEMKSAMSEAQKAAIVKLAADLATRQQQQDDPDILPKVGIEDIPATLPIPKGKQDLIGKLPAAFFNQGTNGLIYQQIIIDLPQLEDELLNVLPHYTACLTELGVGKKDYRQTQTWQSTISGGINASTTLRGRIENVQQVNGHFVLSGKALSRNHNHLTELLQTTLHEIRFDELDHLREIIAQCRSEWEDHITGSGHNLAMSAAVSGMSPTAALTHRLSGLAGIVFLQQLDESLAHKAKLEELTHKFHLIHERILAAPRQLLIISEQKDQVEIQSALNKRWGHNLKATSKFTSLQLPQIRTSVRQSWTTNTQVNFCAKAYPTVPISHPDAAALTVLGGFLRNNYLHRAIREQGGAYGGGAGQDSESAAFRFFSYRDPRLTATLTDFNQSVQWLLENDHPWRLVEEAILGVISSIDKPKSPAGEAKSAFYNNLYGRTPEQQRHFRSQILEVRLKGLKTVAERYLTLEDNASIAVLTNTAQLTQLADLQLNAYKV</sequence>
<dbReference type="InterPro" id="IPR011249">
    <property type="entry name" value="Metalloenz_LuxS/M16"/>
</dbReference>
<evidence type="ECO:0000313" key="3">
    <source>
        <dbReference type="Proteomes" id="UP000243679"/>
    </source>
</evidence>
<dbReference type="Proteomes" id="UP000243679">
    <property type="component" value="Chromosome"/>
</dbReference>
<dbReference type="GO" id="GO:0046872">
    <property type="term" value="F:metal ion binding"/>
    <property type="evidence" value="ECO:0007669"/>
    <property type="project" value="InterPro"/>
</dbReference>